<dbReference type="SMART" id="SM00885">
    <property type="entry name" value="D5_N"/>
    <property type="match status" value="1"/>
</dbReference>
<sequence length="754" mass="82322">MSVFTLFTAHAAGCQTNTIYPNKAPITSAADLEAAARTDHVAAEYLANQRSNHGFVSSDCLVMDIDNDHTEDPADWVTPQDLAGQLADVEFMTATSRNHNLPKGVKAARPRFHVYFPIHQVTDPAAYAGLKKSLADRFTFFDPGAVDAARFLYGHPTPQVETFTGTMTIDQWLTTQAEVDAFAAFDAATMTIGEGSRNATLSRFAGRVLIRYGNGDQARALFDRKAALCDPPLPQAEVEAIWRSATKFASKVAADPSYISPAAYQALTSLKPDDYTDVGQAEAMATEYADKIRYSMATHWLVYDGGVWVENDLLAQAVAQELTTRQLEEAQALLEQASTLMADTGATQAIASASSKAKGIASLSQAQQTAYQQLEDATAYYKFVLGRRRSANIAATLKEAQPLLEVRASELDSNPYLLCTPQATFDLREGMGSARDNTPADLITLQTSISPSDAGRDLWEQALAVTFQGDNELIGYVQRVCGLAAIGKVMLEGLIIAYGDGRNGKSTFWNTIARVLGTYSGSISADTLTIGVRRNVKPELAEARGKRLLIAAETEEGVRLSTSNVKQLASTDKIAAEKKFKDPFSFTPSHSLVLYTNHLPRVGAMDEGIWRRLIVIPFTATITGSADVKNYADHLFTHAGGAILAWIMEGARLIHAENYHLDPPTCVLEASMAYREENDWFSHFLADQCVIENGSEVKAGELYQAYRAWALSTSGWARPMVDFNAACETAGFQRKKTRAAIKVFGLRLKDEFED</sequence>
<keyword evidence="6" id="KW-1185">Reference proteome</keyword>
<keyword evidence="2" id="KW-0378">Hydrolase</keyword>
<dbReference type="Gene3D" id="3.40.50.300">
    <property type="entry name" value="P-loop containing nucleotide triphosphate hydrolases"/>
    <property type="match status" value="1"/>
</dbReference>
<dbReference type="InterPro" id="IPR045455">
    <property type="entry name" value="NrS-1_pol-like_helicase"/>
</dbReference>
<accession>A0ABV3NDX0</accession>
<dbReference type="Pfam" id="PF19263">
    <property type="entry name" value="DUF5906"/>
    <property type="match status" value="1"/>
</dbReference>
<dbReference type="SMART" id="SM00942">
    <property type="entry name" value="PriCT_1"/>
    <property type="match status" value="1"/>
</dbReference>
<dbReference type="SUPFAM" id="SSF52540">
    <property type="entry name" value="P-loop containing nucleoside triphosphate hydrolases"/>
    <property type="match status" value="1"/>
</dbReference>
<protein>
    <submittedName>
        <fullName evidence="5">Phage/plasmid primase, P4 family</fullName>
    </submittedName>
</protein>
<name>A0ABV3NDX0_9ACTO</name>
<comment type="caution">
    <text evidence="5">The sequence shown here is derived from an EMBL/GenBank/DDBJ whole genome shotgun (WGS) entry which is preliminary data.</text>
</comment>
<dbReference type="InterPro" id="IPR027417">
    <property type="entry name" value="P-loop_NTPase"/>
</dbReference>
<dbReference type="InterPro" id="IPR014818">
    <property type="entry name" value="Phage/plasmid_primase_P4_C"/>
</dbReference>
<keyword evidence="3" id="KW-0067">ATP-binding</keyword>
<organism evidence="5 6">
    <name type="scientific">Trueperella pyogenes</name>
    <dbReference type="NCBI Taxonomy" id="1661"/>
    <lineage>
        <taxon>Bacteria</taxon>
        <taxon>Bacillati</taxon>
        <taxon>Actinomycetota</taxon>
        <taxon>Actinomycetes</taxon>
        <taxon>Actinomycetales</taxon>
        <taxon>Actinomycetaceae</taxon>
        <taxon>Trueperella</taxon>
    </lineage>
</organism>
<evidence type="ECO:0000313" key="6">
    <source>
        <dbReference type="Proteomes" id="UP001555100"/>
    </source>
</evidence>
<evidence type="ECO:0000259" key="4">
    <source>
        <dbReference type="PROSITE" id="PS51206"/>
    </source>
</evidence>
<dbReference type="EMBL" id="JBAGNM010000020">
    <property type="protein sequence ID" value="MEW6955395.1"/>
    <property type="molecule type" value="Genomic_DNA"/>
</dbReference>
<evidence type="ECO:0000313" key="5">
    <source>
        <dbReference type="EMBL" id="MEW6955395.1"/>
    </source>
</evidence>
<dbReference type="PANTHER" id="PTHR35372">
    <property type="entry name" value="ATP BINDING PROTEIN-RELATED"/>
    <property type="match status" value="1"/>
</dbReference>
<keyword evidence="1" id="KW-0547">Nucleotide-binding</keyword>
<proteinExistence type="predicted"/>
<dbReference type="RefSeq" id="WP_367246394.1">
    <property type="nucleotide sequence ID" value="NZ_JBAGNM010000020.1"/>
</dbReference>
<dbReference type="PANTHER" id="PTHR35372:SF2">
    <property type="entry name" value="SF3 HELICASE DOMAIN-CONTAINING PROTEIN"/>
    <property type="match status" value="1"/>
</dbReference>
<dbReference type="PROSITE" id="PS51206">
    <property type="entry name" value="SF3_HELICASE_1"/>
    <property type="match status" value="1"/>
</dbReference>
<gene>
    <name evidence="5" type="ORF">V3M73_10245</name>
</gene>
<evidence type="ECO:0000256" key="2">
    <source>
        <dbReference type="ARBA" id="ARBA00022801"/>
    </source>
</evidence>
<evidence type="ECO:0000256" key="1">
    <source>
        <dbReference type="ARBA" id="ARBA00022741"/>
    </source>
</evidence>
<dbReference type="Pfam" id="PF08706">
    <property type="entry name" value="D5_N"/>
    <property type="match status" value="1"/>
</dbReference>
<reference evidence="5 6" key="1">
    <citation type="submission" date="2024-01" db="EMBL/GenBank/DDBJ databases">
        <title>Genomic analysis and antimicrobial resistance profiles of Trueperella pyogenes isolated from domestic and wild animals.</title>
        <authorList>
            <person name="Magossi G."/>
            <person name="Gzyl K.E."/>
            <person name="Holman D.B."/>
            <person name="Amat S."/>
        </authorList>
    </citation>
    <scope>NUCLEOTIDE SEQUENCE [LARGE SCALE GENOMIC DNA]</scope>
    <source>
        <strain evidence="5 6">1494</strain>
    </source>
</reference>
<dbReference type="InterPro" id="IPR014015">
    <property type="entry name" value="Helicase_SF3_DNA-vir"/>
</dbReference>
<dbReference type="InterPro" id="IPR051620">
    <property type="entry name" value="ORF904-like_C"/>
</dbReference>
<dbReference type="Proteomes" id="UP001555100">
    <property type="component" value="Unassembled WGS sequence"/>
</dbReference>
<dbReference type="InterPro" id="IPR014820">
    <property type="entry name" value="PriCT_1"/>
</dbReference>
<evidence type="ECO:0000256" key="3">
    <source>
        <dbReference type="ARBA" id="ARBA00022840"/>
    </source>
</evidence>
<feature type="domain" description="SF3 helicase" evidence="4">
    <location>
        <begin position="472"/>
        <end position="631"/>
    </location>
</feature>
<dbReference type="NCBIfam" id="TIGR01613">
    <property type="entry name" value="primase_Cterm"/>
    <property type="match status" value="1"/>
</dbReference>
<dbReference type="InterPro" id="IPR006500">
    <property type="entry name" value="Helicase_put_C_phage/plasmid"/>
</dbReference>